<feature type="domain" description="Bet v I/Major latex protein" evidence="1">
    <location>
        <begin position="340"/>
        <end position="489"/>
    </location>
</feature>
<protein>
    <recommendedName>
        <fullName evidence="1">Bet v I/Major latex protein domain-containing protein</fullName>
    </recommendedName>
</protein>
<dbReference type="GO" id="GO:0006952">
    <property type="term" value="P:defense response"/>
    <property type="evidence" value="ECO:0007669"/>
    <property type="project" value="InterPro"/>
</dbReference>
<reference evidence="2 3" key="1">
    <citation type="journal article" date="2017" name="Nat. Commun.">
        <title>Genome assembly with in vitro proximity ligation data and whole-genome triplication in lettuce.</title>
        <authorList>
            <person name="Reyes-Chin-Wo S."/>
            <person name="Wang Z."/>
            <person name="Yang X."/>
            <person name="Kozik A."/>
            <person name="Arikit S."/>
            <person name="Song C."/>
            <person name="Xia L."/>
            <person name="Froenicke L."/>
            <person name="Lavelle D.O."/>
            <person name="Truco M.J."/>
            <person name="Xia R."/>
            <person name="Zhu S."/>
            <person name="Xu C."/>
            <person name="Xu H."/>
            <person name="Xu X."/>
            <person name="Cox K."/>
            <person name="Korf I."/>
            <person name="Meyers B.C."/>
            <person name="Michelmore R.W."/>
        </authorList>
    </citation>
    <scope>NUCLEOTIDE SEQUENCE [LARGE SCALE GENOMIC DNA]</scope>
    <source>
        <strain evidence="3">cv. Salinas</strain>
        <tissue evidence="2">Seedlings</tissue>
    </source>
</reference>
<comment type="caution">
    <text evidence="2">The sequence shown here is derived from an EMBL/GenBank/DDBJ whole genome shotgun (WGS) entry which is preliminary data.</text>
</comment>
<organism evidence="2 3">
    <name type="scientific">Lactuca sativa</name>
    <name type="common">Garden lettuce</name>
    <dbReference type="NCBI Taxonomy" id="4236"/>
    <lineage>
        <taxon>Eukaryota</taxon>
        <taxon>Viridiplantae</taxon>
        <taxon>Streptophyta</taxon>
        <taxon>Embryophyta</taxon>
        <taxon>Tracheophyta</taxon>
        <taxon>Spermatophyta</taxon>
        <taxon>Magnoliopsida</taxon>
        <taxon>eudicotyledons</taxon>
        <taxon>Gunneridae</taxon>
        <taxon>Pentapetalae</taxon>
        <taxon>asterids</taxon>
        <taxon>campanulids</taxon>
        <taxon>Asterales</taxon>
        <taxon>Asteraceae</taxon>
        <taxon>Cichorioideae</taxon>
        <taxon>Cichorieae</taxon>
        <taxon>Lactucinae</taxon>
        <taxon>Lactuca</taxon>
    </lineage>
</organism>
<dbReference type="EMBL" id="NBSK02000004">
    <property type="protein sequence ID" value="KAJ0209984.1"/>
    <property type="molecule type" value="Genomic_DNA"/>
</dbReference>
<dbReference type="AlphaFoldDB" id="A0A9R1VR89"/>
<dbReference type="InterPro" id="IPR051761">
    <property type="entry name" value="MLP-like_ligand-binding"/>
</dbReference>
<dbReference type="Gene3D" id="3.30.530.20">
    <property type="match status" value="3"/>
</dbReference>
<keyword evidence="3" id="KW-1185">Reference proteome</keyword>
<dbReference type="PANTHER" id="PTHR31907">
    <property type="entry name" value="MLP-LIKE PROTEIN 423"/>
    <property type="match status" value="1"/>
</dbReference>
<evidence type="ECO:0000259" key="1">
    <source>
        <dbReference type="SMART" id="SM01037"/>
    </source>
</evidence>
<dbReference type="Pfam" id="PF00407">
    <property type="entry name" value="Bet_v_1"/>
    <property type="match status" value="3"/>
</dbReference>
<dbReference type="Proteomes" id="UP000235145">
    <property type="component" value="Unassembled WGS sequence"/>
</dbReference>
<feature type="domain" description="Bet v I/Major latex protein" evidence="1">
    <location>
        <begin position="184"/>
        <end position="333"/>
    </location>
</feature>
<accession>A0A9R1VR89</accession>
<feature type="domain" description="Bet v I/Major latex protein" evidence="1">
    <location>
        <begin position="28"/>
        <end position="177"/>
    </location>
</feature>
<gene>
    <name evidence="2" type="ORF">LSAT_V11C400162800</name>
</gene>
<dbReference type="SUPFAM" id="SSF55961">
    <property type="entry name" value="Bet v1-like"/>
    <property type="match status" value="3"/>
</dbReference>
<evidence type="ECO:0000313" key="2">
    <source>
        <dbReference type="EMBL" id="KAJ0209984.1"/>
    </source>
</evidence>
<name>A0A9R1VR89_LACSA</name>
<dbReference type="SMART" id="SM01037">
    <property type="entry name" value="Bet_v_1"/>
    <property type="match status" value="3"/>
</dbReference>
<sequence length="491" mass="56519">MCTFNGQCARKFFPHPEFKIPQSPNQMTLNGTLVKETTIKSDGDAFLELFCYKPYEISDMCPPSIQSCDILDGKWGSLGSVIIWKYSHNGSDCTAKEVIEEYDTEKKLVCFKVVDGTLMDYYKSFFLTIHVDTKGEKHSVTWKLDYEKLNENVEDPKTLMDFCLNVTKDIDNHRHKHFNESEMNLSGNLVKEIVIKSDGDAFLELFCYKPYDISNMCRSSIQGCDILDGEWGSVGSVIIWKYHHDGMDCTAKEVIEVNDREKKLVCFKVVDGTLLDYYKSLFLTIHVDTKGEKHIVTWNLTYEKLNENVEDPKSLMEFCLNVTKDIDNSQHKHFNESEMNLSGNLVKETTIESNGDAFLELFCYKPYAILSMCPNNIQGCDILDGEWGSVGSVIIWKYHHDGRDCTAKEVIEANDKEEKLVCFKVVDGTLMDYYKSFFLTIHVDTKGSKHLVTWTLAYEKLNENIEDPKTLMEFCLKVTKDIDTHQHKHNN</sequence>
<dbReference type="InterPro" id="IPR023393">
    <property type="entry name" value="START-like_dom_sf"/>
</dbReference>
<proteinExistence type="predicted"/>
<dbReference type="InterPro" id="IPR000916">
    <property type="entry name" value="Bet_v_I/MLP"/>
</dbReference>
<evidence type="ECO:0000313" key="3">
    <source>
        <dbReference type="Proteomes" id="UP000235145"/>
    </source>
</evidence>
<dbReference type="CDD" id="cd07816">
    <property type="entry name" value="Bet_v1-like"/>
    <property type="match status" value="2"/>
</dbReference>